<evidence type="ECO:0000256" key="2">
    <source>
        <dbReference type="ARBA" id="ARBA00022737"/>
    </source>
</evidence>
<gene>
    <name evidence="5" type="ORF">E4634_04435</name>
</gene>
<evidence type="ECO:0000256" key="3">
    <source>
        <dbReference type="ARBA" id="ARBA00022837"/>
    </source>
</evidence>
<sequence length="909" mass="95570">MLSPAWYPCATQCPESSSRVPMRSPAPRLAGLLGLVPALALGAPPQVSIGGVKVSESAGTALFPVSLNKAPKADRPVSVPISTRDRSAEAGSDYLATSATLVFTSEDWEQPRFFAVVILDDGVAEENERFQAVLSKPQNGRIADKTGVARIIDDDEPVAAVSINSTSVPGLQPLPFSPVPERPRVSGGVYTLLAVNDLGMHCLDLDGRIANILPPFQVMLAQVVRRGARPELNPAEVALYYSAASNPDDPILAAGGPRPGIAPDGSLFKTNFWQMIDRGAWASFYPPVLPVPLADLVNADQGLLVPNTELLYIGPDGIVDGVAGSADGELEVSQQLMPGSGDPLVTNQPQPVLERYGDKPFFINFPFGYVAADVDWHEAAGIPFSPFDDLGRQNPFPLVRVEARLGDSVLATSDAVLPVSSETSCSNCHGALADVPQRLSTAPLDALVDAGLPVADRQQDPLLGSVPTAVSIEYGADINILRLHDLKHGATYVDTGNAPAPCDILGAAPNGDLNCLARQAIEERSPVVCQNCHYTPALDLAQVGPVAGPAGSEANGRNQLAHESNSRVMHNHHGALDGLFPAIPPAVQNPLTGAIENQDARLAALEENCYQCHPGKDTQCLRGAMYNGGMLCSDCHGDLQQIGADFSAGVSSAALGAFQLGLGNFYDPDSPQPRVPWANEPGCGSCHTGDANDNLAGEADVMVNHVDSNGVSDGIRLRQAFRLDDPKATPIVPQNKLFAEPAVPASFNGFANPGAGNPQLYRVSTGHGGVMCEGCHGATHAEWPVAEPLANDNLLALQLQGHAGPIGECSACHDTAAMSARTLDGPHNMHLVDDPRFWREAHKDLAKRENGRPGGGLCGDCHGADHLGSVLSRTPVARSFSVEGQTRSVAAGEPVACNLCHSLGKSFER</sequence>
<evidence type="ECO:0000313" key="6">
    <source>
        <dbReference type="Proteomes" id="UP000298050"/>
    </source>
</evidence>
<name>A0A4Z0M6W8_9GAMM</name>
<dbReference type="Gene3D" id="1.10.1130.10">
    <property type="entry name" value="Flavocytochrome C3, Chain A"/>
    <property type="match status" value="1"/>
</dbReference>
<dbReference type="InterPro" id="IPR038081">
    <property type="entry name" value="CalX-like_sf"/>
</dbReference>
<dbReference type="Pfam" id="PF03160">
    <property type="entry name" value="Calx-beta"/>
    <property type="match status" value="1"/>
</dbReference>
<accession>A0A4Z0M6W8</accession>
<dbReference type="Gene3D" id="2.60.40.2030">
    <property type="match status" value="1"/>
</dbReference>
<keyword evidence="3" id="KW-0106">Calcium</keyword>
<dbReference type="SMART" id="SM00237">
    <property type="entry name" value="Calx_beta"/>
    <property type="match status" value="1"/>
</dbReference>
<dbReference type="SUPFAM" id="SSF141072">
    <property type="entry name" value="CalX-like"/>
    <property type="match status" value="1"/>
</dbReference>
<comment type="caution">
    <text evidence="5">The sequence shown here is derived from an EMBL/GenBank/DDBJ whole genome shotgun (WGS) entry which is preliminary data.</text>
</comment>
<dbReference type="PANTHER" id="PTHR35038:SF8">
    <property type="entry name" value="C-TYPE POLYHEME CYTOCHROME OMCC"/>
    <property type="match status" value="1"/>
</dbReference>
<dbReference type="SUPFAM" id="SSF48695">
    <property type="entry name" value="Multiheme cytochromes"/>
    <property type="match status" value="2"/>
</dbReference>
<dbReference type="AlphaFoldDB" id="A0A4Z0M6W8"/>
<evidence type="ECO:0000259" key="4">
    <source>
        <dbReference type="SMART" id="SM00237"/>
    </source>
</evidence>
<dbReference type="InterPro" id="IPR051829">
    <property type="entry name" value="Multiheme_Cytochr_ET"/>
</dbReference>
<evidence type="ECO:0000313" key="5">
    <source>
        <dbReference type="EMBL" id="TGD75249.1"/>
    </source>
</evidence>
<keyword evidence="6" id="KW-1185">Reference proteome</keyword>
<dbReference type="InterPro" id="IPR036280">
    <property type="entry name" value="Multihaem_cyt_sf"/>
</dbReference>
<dbReference type="OrthoDB" id="9814800at2"/>
<evidence type="ECO:0000256" key="1">
    <source>
        <dbReference type="ARBA" id="ARBA00022729"/>
    </source>
</evidence>
<protein>
    <submittedName>
        <fullName evidence="5">Cytochrome C</fullName>
    </submittedName>
</protein>
<proteinExistence type="predicted"/>
<organism evidence="5 6">
    <name type="scientific">Mangrovimicrobium sediminis</name>
    <dbReference type="NCBI Taxonomy" id="2562682"/>
    <lineage>
        <taxon>Bacteria</taxon>
        <taxon>Pseudomonadati</taxon>
        <taxon>Pseudomonadota</taxon>
        <taxon>Gammaproteobacteria</taxon>
        <taxon>Cellvibrionales</taxon>
        <taxon>Halieaceae</taxon>
        <taxon>Mangrovimicrobium</taxon>
    </lineage>
</organism>
<dbReference type="EMBL" id="SRLE01000004">
    <property type="protein sequence ID" value="TGD75249.1"/>
    <property type="molecule type" value="Genomic_DNA"/>
</dbReference>
<dbReference type="GO" id="GO:0007154">
    <property type="term" value="P:cell communication"/>
    <property type="evidence" value="ECO:0007669"/>
    <property type="project" value="InterPro"/>
</dbReference>
<dbReference type="GO" id="GO:0016491">
    <property type="term" value="F:oxidoreductase activity"/>
    <property type="evidence" value="ECO:0007669"/>
    <property type="project" value="TreeGrafter"/>
</dbReference>
<dbReference type="Proteomes" id="UP000298050">
    <property type="component" value="Unassembled WGS sequence"/>
</dbReference>
<dbReference type="PANTHER" id="PTHR35038">
    <property type="entry name" value="DISSIMILATORY SULFITE REDUCTASE SIRA"/>
    <property type="match status" value="1"/>
</dbReference>
<dbReference type="InterPro" id="IPR003644">
    <property type="entry name" value="Calx_beta"/>
</dbReference>
<keyword evidence="2" id="KW-0677">Repeat</keyword>
<reference evidence="5 6" key="1">
    <citation type="submission" date="2019-04" db="EMBL/GenBank/DDBJ databases">
        <title>Taxonomy of novel Haliea sp. from mangrove soil of West Coast of India.</title>
        <authorList>
            <person name="Verma A."/>
            <person name="Kumar P."/>
            <person name="Krishnamurthi S."/>
        </authorList>
    </citation>
    <scope>NUCLEOTIDE SEQUENCE [LARGE SCALE GENOMIC DNA]</scope>
    <source>
        <strain evidence="5 6">SAOS-164</strain>
    </source>
</reference>
<feature type="domain" description="Calx-beta" evidence="4">
    <location>
        <begin position="34"/>
        <end position="135"/>
    </location>
</feature>
<keyword evidence="1" id="KW-0732">Signal</keyword>
<dbReference type="GO" id="GO:0016020">
    <property type="term" value="C:membrane"/>
    <property type="evidence" value="ECO:0007669"/>
    <property type="project" value="InterPro"/>
</dbReference>